<name>A0ABV9F4M6_9SPHN</name>
<dbReference type="Pfam" id="PF14464">
    <property type="entry name" value="Prok-JAB"/>
    <property type="match status" value="1"/>
</dbReference>
<keyword evidence="4" id="KW-0862">Zinc</keyword>
<dbReference type="InterPro" id="IPR051929">
    <property type="entry name" value="VirAsm_ModProt"/>
</dbReference>
<keyword evidence="8" id="KW-1185">Reference proteome</keyword>
<organism evidence="7 8">
    <name type="scientific">Sphingobium tyrosinilyticum</name>
    <dbReference type="NCBI Taxonomy" id="2715436"/>
    <lineage>
        <taxon>Bacteria</taxon>
        <taxon>Pseudomonadati</taxon>
        <taxon>Pseudomonadota</taxon>
        <taxon>Alphaproteobacteria</taxon>
        <taxon>Sphingomonadales</taxon>
        <taxon>Sphingomonadaceae</taxon>
        <taxon>Sphingobium</taxon>
    </lineage>
</organism>
<evidence type="ECO:0000256" key="3">
    <source>
        <dbReference type="ARBA" id="ARBA00022801"/>
    </source>
</evidence>
<dbReference type="Gene3D" id="3.40.140.10">
    <property type="entry name" value="Cytidine Deaminase, domain 2"/>
    <property type="match status" value="1"/>
</dbReference>
<gene>
    <name evidence="7" type="ORF">ACFO3E_18445</name>
</gene>
<keyword evidence="5" id="KW-0482">Metalloprotease</keyword>
<keyword evidence="3" id="KW-0378">Hydrolase</keyword>
<dbReference type="SUPFAM" id="SSF102712">
    <property type="entry name" value="JAB1/MPN domain"/>
    <property type="match status" value="1"/>
</dbReference>
<dbReference type="CDD" id="cd08070">
    <property type="entry name" value="MPN_like"/>
    <property type="match status" value="1"/>
</dbReference>
<dbReference type="SMART" id="SM00232">
    <property type="entry name" value="JAB_MPN"/>
    <property type="match status" value="1"/>
</dbReference>
<reference evidence="8" key="1">
    <citation type="journal article" date="2019" name="Int. J. Syst. Evol. Microbiol.">
        <title>The Global Catalogue of Microorganisms (GCM) 10K type strain sequencing project: providing services to taxonomists for standard genome sequencing and annotation.</title>
        <authorList>
            <consortium name="The Broad Institute Genomics Platform"/>
            <consortium name="The Broad Institute Genome Sequencing Center for Infectious Disease"/>
            <person name="Wu L."/>
            <person name="Ma J."/>
        </authorList>
    </citation>
    <scope>NUCLEOTIDE SEQUENCE [LARGE SCALE GENOMIC DNA]</scope>
    <source>
        <strain evidence="8">NBRC 103632</strain>
    </source>
</reference>
<evidence type="ECO:0000313" key="7">
    <source>
        <dbReference type="EMBL" id="MFC4596134.1"/>
    </source>
</evidence>
<protein>
    <submittedName>
        <fullName evidence="7">Mov34/MPN/PAD-1 family protein</fullName>
    </submittedName>
</protein>
<dbReference type="EMBL" id="JBHSFZ010000064">
    <property type="protein sequence ID" value="MFC4596134.1"/>
    <property type="molecule type" value="Genomic_DNA"/>
</dbReference>
<proteinExistence type="predicted"/>
<evidence type="ECO:0000256" key="2">
    <source>
        <dbReference type="ARBA" id="ARBA00022723"/>
    </source>
</evidence>
<sequence>MKVGISRSLLEQIMSLAAADPREVCGLLLGEPGRITEMRPATNVAAEPARQFEIDPATLFAAHKAARGGGPAILGHYHSHPSGHPEPSGTDVASAVPDGRLWLILGGGEARLWTAGAAEGGGVSFTGAMLDIM</sequence>
<accession>A0ABV9F4M6</accession>
<dbReference type="PANTHER" id="PTHR34858">
    <property type="entry name" value="CYSO-CYSTEINE PEPTIDASE"/>
    <property type="match status" value="1"/>
</dbReference>
<evidence type="ECO:0000259" key="6">
    <source>
        <dbReference type="SMART" id="SM00232"/>
    </source>
</evidence>
<dbReference type="PANTHER" id="PTHR34858:SF1">
    <property type="entry name" value="CYSO-CYSTEINE PEPTIDASE"/>
    <property type="match status" value="1"/>
</dbReference>
<evidence type="ECO:0000256" key="1">
    <source>
        <dbReference type="ARBA" id="ARBA00022670"/>
    </source>
</evidence>
<keyword evidence="2" id="KW-0479">Metal-binding</keyword>
<dbReference type="Proteomes" id="UP001595957">
    <property type="component" value="Unassembled WGS sequence"/>
</dbReference>
<evidence type="ECO:0000313" key="8">
    <source>
        <dbReference type="Proteomes" id="UP001595957"/>
    </source>
</evidence>
<dbReference type="InterPro" id="IPR028090">
    <property type="entry name" value="JAB_dom_prok"/>
</dbReference>
<dbReference type="RefSeq" id="WP_066523555.1">
    <property type="nucleotide sequence ID" value="NZ_JBHSFZ010000064.1"/>
</dbReference>
<evidence type="ECO:0000256" key="5">
    <source>
        <dbReference type="ARBA" id="ARBA00023049"/>
    </source>
</evidence>
<comment type="caution">
    <text evidence="7">The sequence shown here is derived from an EMBL/GenBank/DDBJ whole genome shotgun (WGS) entry which is preliminary data.</text>
</comment>
<keyword evidence="1" id="KW-0645">Protease</keyword>
<feature type="domain" description="JAB1/MPN/MOV34 metalloenzyme" evidence="6">
    <location>
        <begin position="2"/>
        <end position="128"/>
    </location>
</feature>
<dbReference type="InterPro" id="IPR000555">
    <property type="entry name" value="JAMM/MPN+_dom"/>
</dbReference>
<evidence type="ECO:0000256" key="4">
    <source>
        <dbReference type="ARBA" id="ARBA00022833"/>
    </source>
</evidence>